<feature type="chain" id="PRO_5024323710" description="C-type lectin domain-containing protein" evidence="6">
    <location>
        <begin position="23"/>
        <end position="3350"/>
    </location>
</feature>
<feature type="compositionally biased region" description="Low complexity" evidence="5">
    <location>
        <begin position="3243"/>
        <end position="3253"/>
    </location>
</feature>
<dbReference type="GO" id="GO:0030246">
    <property type="term" value="F:carbohydrate binding"/>
    <property type="evidence" value="ECO:0007669"/>
    <property type="project" value="UniProtKB-KW"/>
</dbReference>
<dbReference type="PANTHER" id="PTHR22799">
    <property type="entry name" value="TETRANECTIN-RELATED"/>
    <property type="match status" value="1"/>
</dbReference>
<dbReference type="Proteomes" id="UP000391834">
    <property type="component" value="Unassembled WGS sequence"/>
</dbReference>
<name>A0A5M4B1A2_9BACT</name>
<dbReference type="InterPro" id="IPR016186">
    <property type="entry name" value="C-type_lectin-like/link_sf"/>
</dbReference>
<protein>
    <recommendedName>
        <fullName evidence="11">C-type lectin domain-containing protein</fullName>
    </recommendedName>
</protein>
<dbReference type="SUPFAM" id="SSF56436">
    <property type="entry name" value="C-type lectin-like"/>
    <property type="match status" value="2"/>
</dbReference>
<reference evidence="9 10" key="1">
    <citation type="submission" date="2019-10" db="EMBL/GenBank/DDBJ databases">
        <title>Prolixibacter strains distinguished by the presence of nitrate reductase genes were adept at nitrate-dependent anaerobic corrosion of metallic iron and carbon steel.</title>
        <authorList>
            <person name="Iino T."/>
            <person name="Shono N."/>
            <person name="Ito K."/>
            <person name="Nakamura R."/>
            <person name="Sueoka K."/>
            <person name="Harayama S."/>
            <person name="Ohkuma M."/>
        </authorList>
    </citation>
    <scope>NUCLEOTIDE SEQUENCE [LARGE SCALE GENOMIC DNA]</scope>
    <source>
        <strain evidence="9 10">JCM 13498</strain>
    </source>
</reference>
<dbReference type="Pfam" id="PF26628">
    <property type="entry name" value="DUF8202"/>
    <property type="match status" value="1"/>
</dbReference>
<feature type="signal peptide" evidence="6">
    <location>
        <begin position="1"/>
        <end position="22"/>
    </location>
</feature>
<evidence type="ECO:0000256" key="6">
    <source>
        <dbReference type="SAM" id="SignalP"/>
    </source>
</evidence>
<dbReference type="InterPro" id="IPR026341">
    <property type="entry name" value="T9SS_type_B"/>
</dbReference>
<dbReference type="Gene3D" id="3.30.160.710">
    <property type="match status" value="16"/>
</dbReference>
<dbReference type="InterPro" id="IPR018247">
    <property type="entry name" value="EF_Hand_1_Ca_BS"/>
</dbReference>
<evidence type="ECO:0008006" key="11">
    <source>
        <dbReference type="Google" id="ProtNLM"/>
    </source>
</evidence>
<organism evidence="9 10">
    <name type="scientific">Prolixibacter bellariivorans</name>
    <dbReference type="NCBI Taxonomy" id="314319"/>
    <lineage>
        <taxon>Bacteria</taxon>
        <taxon>Pseudomonadati</taxon>
        <taxon>Bacteroidota</taxon>
        <taxon>Bacteroidia</taxon>
        <taxon>Marinilabiliales</taxon>
        <taxon>Prolixibacteraceae</taxon>
        <taxon>Prolixibacter</taxon>
    </lineage>
</organism>
<feature type="compositionally biased region" description="Low complexity" evidence="5">
    <location>
        <begin position="3157"/>
        <end position="3209"/>
    </location>
</feature>
<dbReference type="InterPro" id="IPR016187">
    <property type="entry name" value="CTDL_fold"/>
</dbReference>
<evidence type="ECO:0000256" key="5">
    <source>
        <dbReference type="SAM" id="MobiDB-lite"/>
    </source>
</evidence>
<keyword evidence="10" id="KW-1185">Reference proteome</keyword>
<accession>A0A5M4B1A2</accession>
<evidence type="ECO:0000313" key="10">
    <source>
        <dbReference type="Proteomes" id="UP000391834"/>
    </source>
</evidence>
<dbReference type="InterPro" id="IPR036116">
    <property type="entry name" value="FN3_sf"/>
</dbReference>
<evidence type="ECO:0000256" key="3">
    <source>
        <dbReference type="ARBA" id="ARBA00022729"/>
    </source>
</evidence>
<dbReference type="NCBIfam" id="TIGR04131">
    <property type="entry name" value="Bac_Flav_CTERM"/>
    <property type="match status" value="1"/>
</dbReference>
<evidence type="ECO:0000256" key="2">
    <source>
        <dbReference type="ARBA" id="ARBA00022525"/>
    </source>
</evidence>
<dbReference type="GO" id="GO:0008083">
    <property type="term" value="F:growth factor activity"/>
    <property type="evidence" value="ECO:0007669"/>
    <property type="project" value="TreeGrafter"/>
</dbReference>
<dbReference type="PROSITE" id="PS50041">
    <property type="entry name" value="C_TYPE_LECTIN_2"/>
    <property type="match status" value="2"/>
</dbReference>
<sequence length="3350" mass="346105">MNYKLALLFGVLVWMGIAPLYAVDTPPVMNGHDTSPKYYKETNTPVALFPDFTITDAENDDIKGLVIAFTSGNHTDQDILSFTDQNGITGSFDKTKGALVLSGAASPADYQTAVRSITYSNDAAPGAASYDQRTLTISLANADYFSQDSKLNDGHFYEYVNASVTWSEAKIAASAKTYYGLQGYLATVTSVTENSFILSKISNMIWLGGSDAASEGTWLWVTGPENGAPCNYVNWSVSEPNNGGTTGTDEDYLMMYSSNYPGEWNDIYDTKTYGYVVEYGGMSGETLKMTTTTTLNVVAPQPPVMNGNDTSPTYSTETSTPVALFPDFTITDTENDNIKGLVIAFTSGNHTDQDVLSFTNQNGITGTFDKSKGALVLTGDASPANYQAAVRSITYTNDAEFSSVNNEQRTLTISLANTDYFSQDSKLDDGHFYKYVSTELSWTDAKTAAASTTYYGLQGYLCTVTSAAENSFILGIQDNADGVLWLGGSDDVSQGTSEGIWKWVTGPEAGTTFYQGGTAFNGSYVNWGPSQPSNDGNVENYLQFFTNKNSSTLPPGKWNDRKNTTATGYIIEYGGMSGDPTINMTTTTTLNIDLVRPKAPGGVVDNLRVWFNANSGTTSGASTITNGNITGWEGQSRYKITVSDVAGDPAVVPNRANFNAVVSFDGDDAIKTSSTAPYTTYFNSTKDDNTAFLVKKTTDGRVEAGYGSATGTRDRAGYFERTSDNQRTDYGKDGTIMYGNTTTISKYVIARQDVQLGDLSLYLDGALEKQLNEFNSLAGSNDGYLGFGANPQDFSSPSTTDIAEYIIYAADLSDTEVKEVESYLALKYGISKTDDYLASDGSTIWSATDNTGYDNDIFGIGQDNASGLNQKVSRSANNTNGPILATTQDFTASNTDGSRTALGEGNFMLMGHNNGTENSFTSSFNGGTNNRSDRVWKVDETGTVGDVYFAIPKTAITFPSGIPVLVISNDLTFDSSDDVVNLTDDGTYYWASINPDDGAYLAFATTTPGFTLSKSALTIGENAGTGTFTVVLDAQPLNDVVFKVTSDDMNEATVDASTLTFTTANWNTPQTVTVTGVNDNIDRNDNATITVSVDDASSDDYFDALDDQTVAVTLTNDDTAGFTVSETNLTVPENAGTGTFTVVLNTEPTTDVVLDVVCDKTAEATVSAPSLTFTPANWDTPQTITVTGVNDDIDRDDNATITVSVDDASSDDYFDALDDQTVAVTLTNDDTAGFTVSETNLTVNENAGTGTFTVVLNTEPTTDVVLDVVSDDTNEATVDQGVLTFTSGDWDTPQTVTVTGVDDAIDRNDNATITVSVNGASSDDAFDALEDQTVSVTLTNDDVAPTVSTTTATSITSTSVVMGGNMSDNGTAAIIETGVVYSSTNTTPAIGGTDVTKDANGAETGVYSKTIGSLTPNTKYYFQAYATNSAGTNYGGVQSFTTKQTQTITFNTLSDKTYGDSDFDPAATASSGLTVAYSSSDASVATVVDGKIRIVGAGSCTIYADQEGDGDYDVAPQVSQNLTIDKATLTVTAEDKSKTYGEANPTLTLSYSGFVNGEDETVLTTAPTATTTATTTSGAGTYVITVSGGVSDNYTFSYTDGTLTVGKAALSVTADDQSKTYGEANPTLTVSYSGFVGSDGESDLTTASTATTTATTTSGAGTYAITASGGSDDNYTFSYTDGTLSVGKAALSVTADDQSKMYGEANPTLTVSYSGFVGSDGESDLTTAPTATTTATTTSGAGTYAITASGGSDDNYTFSYTDGTLTVGKAALSVTADDQSKTYGEANPTLTVSYSGFVGSDGESDLTTAPTATTTATTTSGAGTYAITASGGSDDNYTFSYTNGTLTVGKAALSVTADDQSKTYGEANPTLTLSYSGFVNGEDETVLTTAPTATTTATTTSGAGTYVITVSGGVSDNYTFSYTDGTLTVGKAALSVTADDQSKTYGDANPTLTVSYSGFVGSDGASALTTAPTATTTATTTSGAGTYAITASGGSDDNYTFSYTNGTLTVGKAALSVTADDQSKTYGEANPTLTVSYSGFVGSDGESDLTTAPTATTTAITTSGAGTYAITASGGSDDNYTFSYTNGTLTVGKAALSVTADDQSKTYGEANPTLTVSYSGFVGSDGESDLTTAPTATTTAITTSGAGTYAITASGGSDDNYTFSYTNGTLTVGKAALSVTADDQSKTYGEANPTLTVSYSGFVGSDGESDLTTAPTATTTAITTSGAGTYAITASGGVSDNYTFSYTDGTLTVDKATLSVTADDQSKTYGDANPTLTVSYSGFVGSDGASALTTAPTASTTATTTSGAGTYAITASGGVSDNYTFSYTDGTLTVDKATLSVTADDQSKTYGDANPALTVSYSGFVGSDGASALTTAPTATTSATTTSGAGTYPITVSGGADNNYTFSYTDGMLTVGKATLSVTADDKRKVYGEPNPALTVSYSGFVGNDSESDLDTAPVATTTATISSINGDYPITVSGGADNNYTFSYTDGTLTVGQSTQTITFDALSDKTYGDAPFDLTARASSDLTVTYSSSDESVATVSGSTVTIVGAGTATITASQAGDNNYNAAVPVEQTLTVDKVLLTVMADDQSKTYGEANPTLTVSYSGFVGSDDKSVLTTVPIATTMATMVSGSGTYLITVSGGVSVNYTFSYTDGMLTINKATLSVTADDQSRGYSEANPVLTLSYNGFVGSDSESDLDTAPVATTTATMSSANGDYPITVSGGADNNYTFSYTDGTLTVGKSTQTIAFDALTGKTYGDATFNLTATSSSGLAVTYSSSDESVATVSGSTVTIVGAGTATITASQAGDNNYNAAVPVEQTLTVDKALLTVMADDQSKIYGDVNPVLSIRYNGFVGSDDKSVLTTVPIATTMATMVSGSGTYPITVSGGVSVNYTFSYTDGMLTINKATLSVTADDQSRGYGEANPVLTLSYNGFVGSDSESDLDTAPVATTTATISSENGDYPISVSGGADNNYTFRYVDGTLTVGRKTQSITFNALENRTDEDAGFELNATSSSGLPVIFTSSDKSVAICTGTNGSTVEIVGVGSCIIYADQPGNSDYDAAPQVEQPLTVVKYIAGDTNHDGIIDNGEVAGDTDGDGQITPPEVAGDTNGDGTIDSGEVAGDTDGSGSIDHGEVAGDTDGSGSIDHGEVGGDTNGDGTIDNGEVAGDTNGDGTIDNGEVAGDTNGDGTIDNGEVAGDTNGDGTIDNGEVAGDTNGDGQITSPEAAGDTNGDGEIDNGEAAGDTNGNGTIDNGETREVNPKTDHANIKYLFSPNGDGINDYWKIPNILDLGRVHVKIYDRWGNLLYESTDYQNNWNGTYNGNPVPEGAYIYFIITQKNGTQSGVVNLVR</sequence>
<dbReference type="InterPro" id="IPR003961">
    <property type="entry name" value="FN3_dom"/>
</dbReference>
<dbReference type="OrthoDB" id="1123245at2"/>
<feature type="domain" description="C-type lectin" evidence="7">
    <location>
        <begin position="152"/>
        <end position="278"/>
    </location>
</feature>
<dbReference type="PROSITE" id="PS50853">
    <property type="entry name" value="FN3"/>
    <property type="match status" value="1"/>
</dbReference>
<dbReference type="PROSITE" id="PS00018">
    <property type="entry name" value="EF_HAND_1"/>
    <property type="match status" value="4"/>
</dbReference>
<dbReference type="EMBL" id="BLAX01000001">
    <property type="protein sequence ID" value="GET33935.1"/>
    <property type="molecule type" value="Genomic_DNA"/>
</dbReference>
<evidence type="ECO:0000256" key="1">
    <source>
        <dbReference type="ARBA" id="ARBA00004613"/>
    </source>
</evidence>
<dbReference type="RefSeq" id="WP_153637594.1">
    <property type="nucleotide sequence ID" value="NZ_BLAX01000001.1"/>
</dbReference>
<dbReference type="PANTHER" id="PTHR22799:SF1">
    <property type="entry name" value="C-TYPE LECTIN DOMAIN FAMILY 11 MEMBER A"/>
    <property type="match status" value="1"/>
</dbReference>
<gene>
    <name evidence="9" type="ORF">PbJCM13498_27980</name>
</gene>
<comment type="caution">
    <text evidence="9">The sequence shown here is derived from an EMBL/GenBank/DDBJ whole genome shotgun (WGS) entry which is preliminary data.</text>
</comment>
<comment type="subcellular location">
    <subcellularLocation>
        <location evidence="1">Secreted</location>
    </subcellularLocation>
</comment>
<dbReference type="InterPro" id="IPR034007">
    <property type="entry name" value="CTLD_bac"/>
</dbReference>
<evidence type="ECO:0000256" key="4">
    <source>
        <dbReference type="ARBA" id="ARBA00022734"/>
    </source>
</evidence>
<dbReference type="InterPro" id="IPR041286">
    <property type="entry name" value="MBG_2"/>
</dbReference>
<dbReference type="SMART" id="SM00034">
    <property type="entry name" value="CLECT"/>
    <property type="match status" value="2"/>
</dbReference>
<proteinExistence type="predicted"/>
<feature type="domain" description="C-type lectin" evidence="7">
    <location>
        <begin position="428"/>
        <end position="572"/>
    </location>
</feature>
<dbReference type="InterPro" id="IPR001304">
    <property type="entry name" value="C-type_lectin-like"/>
</dbReference>
<feature type="region of interest" description="Disordered" evidence="5">
    <location>
        <begin position="3090"/>
        <end position="3262"/>
    </location>
</feature>
<keyword evidence="4" id="KW-0430">Lectin</keyword>
<dbReference type="Gene3D" id="3.10.100.10">
    <property type="entry name" value="Mannose-Binding Protein A, subunit A"/>
    <property type="match status" value="2"/>
</dbReference>
<evidence type="ECO:0000259" key="8">
    <source>
        <dbReference type="PROSITE" id="PS50853"/>
    </source>
</evidence>
<keyword evidence="3 6" id="KW-0732">Signal</keyword>
<dbReference type="SUPFAM" id="SSF49265">
    <property type="entry name" value="Fibronectin type III"/>
    <property type="match status" value="1"/>
</dbReference>
<dbReference type="GO" id="GO:0005615">
    <property type="term" value="C:extracellular space"/>
    <property type="evidence" value="ECO:0007669"/>
    <property type="project" value="TreeGrafter"/>
</dbReference>
<dbReference type="InterPro" id="IPR051663">
    <property type="entry name" value="CLec_Tetranectin-domain"/>
</dbReference>
<dbReference type="SUPFAM" id="SSF49373">
    <property type="entry name" value="Invasin/intimin cell-adhesion fragments"/>
    <property type="match status" value="2"/>
</dbReference>
<evidence type="ECO:0000313" key="9">
    <source>
        <dbReference type="EMBL" id="GET33935.1"/>
    </source>
</evidence>
<dbReference type="Pfam" id="PF13585">
    <property type="entry name" value="CHU_C"/>
    <property type="match status" value="1"/>
</dbReference>
<keyword evidence="2" id="KW-0964">Secreted</keyword>
<dbReference type="CDD" id="cd03603">
    <property type="entry name" value="CLECT_VCBS"/>
    <property type="match status" value="2"/>
</dbReference>
<feature type="domain" description="Fibronectin type-III" evidence="8">
    <location>
        <begin position="1344"/>
        <end position="1445"/>
    </location>
</feature>
<dbReference type="Gene3D" id="2.60.40.1080">
    <property type="match status" value="1"/>
</dbReference>
<dbReference type="InterPro" id="IPR058515">
    <property type="entry name" value="DUF8202"/>
</dbReference>
<dbReference type="InterPro" id="IPR008964">
    <property type="entry name" value="Invasin/intimin_cell_adhesion"/>
</dbReference>
<dbReference type="Pfam" id="PF18676">
    <property type="entry name" value="MBG_2"/>
    <property type="match status" value="16"/>
</dbReference>
<evidence type="ECO:0000259" key="7">
    <source>
        <dbReference type="PROSITE" id="PS50041"/>
    </source>
</evidence>